<keyword evidence="3 5" id="KW-0663">Pyridoxal phosphate</keyword>
<dbReference type="AlphaFoldDB" id="A0A7Y0HBY5"/>
<feature type="active site" description="Nucleophile" evidence="4">
    <location>
        <position position="60"/>
    </location>
</feature>
<evidence type="ECO:0000256" key="3">
    <source>
        <dbReference type="ARBA" id="ARBA00022898"/>
    </source>
</evidence>
<comment type="cofactor">
    <cofactor evidence="1">
        <name>pyridoxal 5'-phosphate</name>
        <dbReference type="ChEBI" id="CHEBI:597326"/>
    </cofactor>
</comment>
<dbReference type="PANTHER" id="PTHR43780:SF2">
    <property type="entry name" value="1-AMINOCYCLOPROPANE-1-CARBOXYLATE DEAMINASE-RELATED"/>
    <property type="match status" value="1"/>
</dbReference>
<protein>
    <submittedName>
        <fullName evidence="7">Pyridoxal-phosphate dependent enzyme</fullName>
    </submittedName>
</protein>
<evidence type="ECO:0000256" key="4">
    <source>
        <dbReference type="PIRSR" id="PIRSR006278-1"/>
    </source>
</evidence>
<feature type="modified residue" description="N6-(pyridoxal phosphate)lysine" evidence="5">
    <location>
        <position position="34"/>
    </location>
</feature>
<dbReference type="RefSeq" id="WP_169020993.1">
    <property type="nucleotide sequence ID" value="NZ_JABBMT010000027.1"/>
</dbReference>
<evidence type="ECO:0000313" key="7">
    <source>
        <dbReference type="EMBL" id="NMM42050.1"/>
    </source>
</evidence>
<feature type="domain" description="Tryptophan synthase beta chain-like PALP" evidence="6">
    <location>
        <begin position="16"/>
        <end position="289"/>
    </location>
</feature>
<dbReference type="Proteomes" id="UP000570493">
    <property type="component" value="Unassembled WGS sequence"/>
</dbReference>
<evidence type="ECO:0000256" key="2">
    <source>
        <dbReference type="ARBA" id="ARBA00008639"/>
    </source>
</evidence>
<dbReference type="InterPro" id="IPR036052">
    <property type="entry name" value="TrpB-like_PALP_sf"/>
</dbReference>
<dbReference type="Pfam" id="PF00291">
    <property type="entry name" value="PALP"/>
    <property type="match status" value="1"/>
</dbReference>
<proteinExistence type="inferred from homology"/>
<comment type="similarity">
    <text evidence="2">Belongs to the ACC deaminase/D-cysteine desulfhydrase family.</text>
</comment>
<organism evidence="7 8">
    <name type="scientific">Pseudoalteromonas arctica</name>
    <dbReference type="NCBI Taxonomy" id="394751"/>
    <lineage>
        <taxon>Bacteria</taxon>
        <taxon>Pseudomonadati</taxon>
        <taxon>Pseudomonadota</taxon>
        <taxon>Gammaproteobacteria</taxon>
        <taxon>Alteromonadales</taxon>
        <taxon>Pseudoalteromonadaceae</taxon>
        <taxon>Pseudoalteromonas</taxon>
    </lineage>
</organism>
<dbReference type="InterPro" id="IPR027278">
    <property type="entry name" value="ACCD_DCysDesulf"/>
</dbReference>
<accession>A0A7Y0HBY5</accession>
<dbReference type="PIRSF" id="PIRSF006278">
    <property type="entry name" value="ACCD_DCysDesulf"/>
    <property type="match status" value="1"/>
</dbReference>
<evidence type="ECO:0000259" key="6">
    <source>
        <dbReference type="Pfam" id="PF00291"/>
    </source>
</evidence>
<gene>
    <name evidence="7" type="ORF">HHO47_14790</name>
</gene>
<dbReference type="PANTHER" id="PTHR43780">
    <property type="entry name" value="1-AMINOCYCLOPROPANE-1-CARBOXYLATE DEAMINASE-RELATED"/>
    <property type="match status" value="1"/>
</dbReference>
<evidence type="ECO:0000256" key="1">
    <source>
        <dbReference type="ARBA" id="ARBA00001933"/>
    </source>
</evidence>
<sequence length="305" mass="33684">MLNSPECSFNLSLNDCTFKIKRDDLLPDFMGGNKVRKNSYILNSLPCLPDVIITNGGAESNHARVCALMAARLGIKCHLVLHGEEDKSDYLHGNKFFIESTNTEINYVNSHEIARTIEIAEKKYKSRDLDVFVIPGGGHSLDGARAYIAAVDELAEEPDYIIFPSGTGATHAGLLAGVKKKNWKTQVIGISIARQAERGVAAIDELYAPLCAELNIQHNVDDVIFLDEFTFGGYAKYNAELIKFIRELTSQTGVPFDPVYSGKALYGLTQLLEQSKIPAKSKVLFWHTGGLLNLQSARKVYDTNI</sequence>
<comment type="caution">
    <text evidence="7">The sequence shown here is derived from an EMBL/GenBank/DDBJ whole genome shotgun (WGS) entry which is preliminary data.</text>
</comment>
<dbReference type="SUPFAM" id="SSF53686">
    <property type="entry name" value="Tryptophan synthase beta subunit-like PLP-dependent enzymes"/>
    <property type="match status" value="1"/>
</dbReference>
<dbReference type="InterPro" id="IPR001926">
    <property type="entry name" value="TrpB-like_PALP"/>
</dbReference>
<keyword evidence="8" id="KW-1185">Reference proteome</keyword>
<name>A0A7Y0HBY5_9GAMM</name>
<evidence type="ECO:0000256" key="5">
    <source>
        <dbReference type="PIRSR" id="PIRSR006278-2"/>
    </source>
</evidence>
<dbReference type="EMBL" id="JABBMT010000027">
    <property type="protein sequence ID" value="NMM42050.1"/>
    <property type="molecule type" value="Genomic_DNA"/>
</dbReference>
<evidence type="ECO:0000313" key="8">
    <source>
        <dbReference type="Proteomes" id="UP000570493"/>
    </source>
</evidence>
<dbReference type="GO" id="GO:0019148">
    <property type="term" value="F:D-cysteine desulfhydrase activity"/>
    <property type="evidence" value="ECO:0007669"/>
    <property type="project" value="TreeGrafter"/>
</dbReference>
<reference evidence="7" key="1">
    <citation type="submission" date="2020-04" db="EMBL/GenBank/DDBJ databases">
        <title>Genome Sequencing for Pseudoaltermonas arctica.</title>
        <authorList>
            <person name="Elkins N.S."/>
        </authorList>
    </citation>
    <scope>NUCLEOTIDE SEQUENCE [LARGE SCALE GENOMIC DNA]</scope>
    <source>
        <strain evidence="7">NEC-BIFX-2020_0012</strain>
    </source>
</reference>
<dbReference type="Gene3D" id="3.40.50.1100">
    <property type="match status" value="2"/>
</dbReference>